<keyword evidence="2" id="KW-1185">Reference proteome</keyword>
<reference evidence="1 2" key="1">
    <citation type="submission" date="2021-06" db="EMBL/GenBank/DDBJ databases">
        <title>Caerostris darwini draft genome.</title>
        <authorList>
            <person name="Kono N."/>
            <person name="Arakawa K."/>
        </authorList>
    </citation>
    <scope>NUCLEOTIDE SEQUENCE [LARGE SCALE GENOMIC DNA]</scope>
</reference>
<protein>
    <submittedName>
        <fullName evidence="1">Uncharacterized protein</fullName>
    </submittedName>
</protein>
<dbReference type="EMBL" id="BPLQ01008249">
    <property type="protein sequence ID" value="GIY36123.1"/>
    <property type="molecule type" value="Genomic_DNA"/>
</dbReference>
<dbReference type="AlphaFoldDB" id="A0AAV4SX09"/>
<evidence type="ECO:0000313" key="2">
    <source>
        <dbReference type="Proteomes" id="UP001054837"/>
    </source>
</evidence>
<dbReference type="Proteomes" id="UP001054837">
    <property type="component" value="Unassembled WGS sequence"/>
</dbReference>
<evidence type="ECO:0000313" key="1">
    <source>
        <dbReference type="EMBL" id="GIY36123.1"/>
    </source>
</evidence>
<sequence length="120" mass="13920">MFSRKVTARKRAFHSKKGETFPKSSIKMTTVIKLGYFSLPNCVSTLRTKDKRKSCKLNLEEKTTVCGFKCFLREWQRGLKTIPVLFPIRGRKCPWLGESCQEKTHRRKAGCRPVISTHIE</sequence>
<gene>
    <name evidence="1" type="ORF">CDAR_479721</name>
</gene>
<name>A0AAV4SX09_9ARAC</name>
<accession>A0AAV4SX09</accession>
<proteinExistence type="predicted"/>
<organism evidence="1 2">
    <name type="scientific">Caerostris darwini</name>
    <dbReference type="NCBI Taxonomy" id="1538125"/>
    <lineage>
        <taxon>Eukaryota</taxon>
        <taxon>Metazoa</taxon>
        <taxon>Ecdysozoa</taxon>
        <taxon>Arthropoda</taxon>
        <taxon>Chelicerata</taxon>
        <taxon>Arachnida</taxon>
        <taxon>Araneae</taxon>
        <taxon>Araneomorphae</taxon>
        <taxon>Entelegynae</taxon>
        <taxon>Araneoidea</taxon>
        <taxon>Araneidae</taxon>
        <taxon>Caerostris</taxon>
    </lineage>
</organism>
<comment type="caution">
    <text evidence="1">The sequence shown here is derived from an EMBL/GenBank/DDBJ whole genome shotgun (WGS) entry which is preliminary data.</text>
</comment>